<accession>A0A4Y9Z1V3</accession>
<evidence type="ECO:0000256" key="2">
    <source>
        <dbReference type="SAM" id="SignalP"/>
    </source>
</evidence>
<feature type="chain" id="PRO_5021299423" description="FHA domain-containing protein" evidence="2">
    <location>
        <begin position="21"/>
        <end position="569"/>
    </location>
</feature>
<dbReference type="SUPFAM" id="SSF49879">
    <property type="entry name" value="SMAD/FHA domain"/>
    <property type="match status" value="1"/>
</dbReference>
<reference evidence="4 5" key="1">
    <citation type="submission" date="2019-01" db="EMBL/GenBank/DDBJ databases">
        <title>Genome sequencing of the rare red list fungi Fomitopsis rosea.</title>
        <authorList>
            <person name="Buettner E."/>
            <person name="Kellner H."/>
        </authorList>
    </citation>
    <scope>NUCLEOTIDE SEQUENCE [LARGE SCALE GENOMIC DNA]</scope>
    <source>
        <strain evidence="4 5">DSM 105464</strain>
    </source>
</reference>
<evidence type="ECO:0000259" key="3">
    <source>
        <dbReference type="PROSITE" id="PS50006"/>
    </source>
</evidence>
<dbReference type="PROSITE" id="PS50006">
    <property type="entry name" value="FHA_DOMAIN"/>
    <property type="match status" value="1"/>
</dbReference>
<keyword evidence="2" id="KW-0732">Signal</keyword>
<dbReference type="PANTHER" id="PTHR23308">
    <property type="entry name" value="NUCLEAR INHIBITOR OF PROTEIN PHOSPHATASE-1"/>
    <property type="match status" value="1"/>
</dbReference>
<dbReference type="Proteomes" id="UP000298390">
    <property type="component" value="Unassembled WGS sequence"/>
</dbReference>
<feature type="compositionally biased region" description="Basic and acidic residues" evidence="1">
    <location>
        <begin position="392"/>
        <end position="412"/>
    </location>
</feature>
<organism evidence="4 5">
    <name type="scientific">Rhodofomes roseus</name>
    <dbReference type="NCBI Taxonomy" id="34475"/>
    <lineage>
        <taxon>Eukaryota</taxon>
        <taxon>Fungi</taxon>
        <taxon>Dikarya</taxon>
        <taxon>Basidiomycota</taxon>
        <taxon>Agaricomycotina</taxon>
        <taxon>Agaricomycetes</taxon>
        <taxon>Polyporales</taxon>
        <taxon>Rhodofomes</taxon>
    </lineage>
</organism>
<feature type="compositionally biased region" description="Basic and acidic residues" evidence="1">
    <location>
        <begin position="301"/>
        <end position="350"/>
    </location>
</feature>
<proteinExistence type="predicted"/>
<evidence type="ECO:0000313" key="5">
    <source>
        <dbReference type="Proteomes" id="UP000298390"/>
    </source>
</evidence>
<dbReference type="InterPro" id="IPR000253">
    <property type="entry name" value="FHA_dom"/>
</dbReference>
<sequence length="569" mass="62357">MLSLGLFSVLVACVACGVGAVPPPIHKTGSTDFLDPSAVTTLTSADITTFEPYEQFARAAYCSSSSVADWVCGEACSAISGFQPTVTGGDGNSIQLYYVGYWPAQNAVVVAHEGTDPTQLLSDLTDVDILQENLDSTLFPGVSSDVWVHSGFADEHAKTASAVLSAATSIISSKGAETVICIGHSLGGALAELDVVFFKLHLPSTVAVLGRTFGTPRVGNGAWADLVNSLVPDFTRMNNVQDPIPIVPGRFLGYQHPETELHVVSDSADKVVACPGNDDATDADCTISSVPNIFEADILDHLGPDRYDGRGGYDSRRRRDERGSTRDEDRRRTNYDRDSYSRRDGDDQRGGRHRSQRDRSSDRDRDRHRERDSNPDARPGPSRRSASPHARNSKDRSRSASKPEDSPEDKAKPNFNPSGLLAAATKSVKHADGTSTVLKYHEPPEARKPTVGWRLYVFKGKEQVDVLHIHRQSAYLIGRDRAVADLAIEHPSCSKQHAVIQFRQVHEKDEFGDVKNVVKPFIIDLESTNGTHVNDEQIPESRYYEMKLGDVIKFGESQREYVLLHDEAT</sequence>
<dbReference type="SUPFAM" id="SSF53474">
    <property type="entry name" value="alpha/beta-Hydrolases"/>
    <property type="match status" value="1"/>
</dbReference>
<dbReference type="Pfam" id="PF01764">
    <property type="entry name" value="Lipase_3"/>
    <property type="match status" value="1"/>
</dbReference>
<dbReference type="Gene3D" id="2.60.200.20">
    <property type="match status" value="1"/>
</dbReference>
<name>A0A4Y9Z1V3_9APHY</name>
<dbReference type="Pfam" id="PF00498">
    <property type="entry name" value="FHA"/>
    <property type="match status" value="1"/>
</dbReference>
<feature type="compositionally biased region" description="Basic and acidic residues" evidence="1">
    <location>
        <begin position="357"/>
        <end position="375"/>
    </location>
</feature>
<comment type="caution">
    <text evidence="4">The sequence shown here is derived from an EMBL/GenBank/DDBJ whole genome shotgun (WGS) entry which is preliminary data.</text>
</comment>
<dbReference type="InterPro" id="IPR008984">
    <property type="entry name" value="SMAD_FHA_dom_sf"/>
</dbReference>
<dbReference type="AlphaFoldDB" id="A0A4Y9Z1V3"/>
<dbReference type="SMART" id="SM00240">
    <property type="entry name" value="FHA"/>
    <property type="match status" value="1"/>
</dbReference>
<feature type="region of interest" description="Disordered" evidence="1">
    <location>
        <begin position="301"/>
        <end position="418"/>
    </location>
</feature>
<gene>
    <name evidence="4" type="ORF">EVJ58_g1369</name>
</gene>
<dbReference type="EMBL" id="SEKV01000043">
    <property type="protein sequence ID" value="TFY67863.1"/>
    <property type="molecule type" value="Genomic_DNA"/>
</dbReference>
<evidence type="ECO:0000256" key="1">
    <source>
        <dbReference type="SAM" id="MobiDB-lite"/>
    </source>
</evidence>
<feature type="domain" description="FHA" evidence="3">
    <location>
        <begin position="475"/>
        <end position="538"/>
    </location>
</feature>
<feature type="signal peptide" evidence="2">
    <location>
        <begin position="1"/>
        <end position="20"/>
    </location>
</feature>
<evidence type="ECO:0000313" key="4">
    <source>
        <dbReference type="EMBL" id="TFY67863.1"/>
    </source>
</evidence>
<dbReference type="InterPro" id="IPR029058">
    <property type="entry name" value="AB_hydrolase_fold"/>
</dbReference>
<dbReference type="GO" id="GO:0006629">
    <property type="term" value="P:lipid metabolic process"/>
    <property type="evidence" value="ECO:0007669"/>
    <property type="project" value="InterPro"/>
</dbReference>
<dbReference type="Gene3D" id="3.40.50.1820">
    <property type="entry name" value="alpha/beta hydrolase"/>
    <property type="match status" value="1"/>
</dbReference>
<dbReference type="InterPro" id="IPR002921">
    <property type="entry name" value="Fungal_lipase-type"/>
</dbReference>
<dbReference type="InterPro" id="IPR050923">
    <property type="entry name" value="Cell_Proc_Reg/RNA_Proc"/>
</dbReference>
<dbReference type="STRING" id="34475.A0A4Y9Z1V3"/>
<dbReference type="FunFam" id="2.60.200.20:FF:000038">
    <property type="entry name" value="FHA domain-containing protein SNIP1"/>
    <property type="match status" value="1"/>
</dbReference>
<protein>
    <recommendedName>
        <fullName evidence="3">FHA domain-containing protein</fullName>
    </recommendedName>
</protein>
<dbReference type="CDD" id="cd00519">
    <property type="entry name" value="Lipase_3"/>
    <property type="match status" value="1"/>
</dbReference>